<dbReference type="EMBL" id="CP031761">
    <property type="protein sequence ID" value="AXR01477.1"/>
    <property type="molecule type" value="Genomic_DNA"/>
</dbReference>
<dbReference type="GeneID" id="67500858"/>
<reference evidence="4 7" key="2">
    <citation type="submission" date="2017-12" db="EMBL/GenBank/DDBJ databases">
        <authorList>
            <person name="Paulsen S."/>
            <person name="Gram L.K."/>
        </authorList>
    </citation>
    <scope>NUCLEOTIDE SEQUENCE [LARGE SCALE GENOMIC DNA]</scope>
    <source>
        <strain evidence="4 7">S1607</strain>
    </source>
</reference>
<feature type="transmembrane region" description="Helical" evidence="1">
    <location>
        <begin position="28"/>
        <end position="44"/>
    </location>
</feature>
<keyword evidence="1" id="KW-0812">Transmembrane</keyword>
<reference evidence="2 5" key="1">
    <citation type="submission" date="2015-06" db="EMBL/GenBank/DDBJ databases">
        <authorList>
            <person name="Xie B.-B."/>
            <person name="Rong J.-C."/>
            <person name="Qin Q.-L."/>
            <person name="Zhang Y.-Z."/>
        </authorList>
    </citation>
    <scope>NUCLEOTIDE SEQUENCE [LARGE SCALE GENOMIC DNA]</scope>
    <source>
        <strain evidence="2 5">JCM 20779</strain>
    </source>
</reference>
<reference evidence="3 6" key="3">
    <citation type="submission" date="2018-08" db="EMBL/GenBank/DDBJ databases">
        <title>Whole Genome Sequences of Two Pseudoalteromonas piscicida Strains, DE1-A and DE2-A, which Exhibit Strong Antibacterial Activity against Vibrio vulnificus.</title>
        <authorList>
            <person name="Richards G.P."/>
            <person name="Needleman D.S."/>
            <person name="Watson M.A."/>
            <person name="Polson S.W."/>
        </authorList>
    </citation>
    <scope>NUCLEOTIDE SEQUENCE [LARGE SCALE GENOMIC DNA]</scope>
    <source>
        <strain evidence="3 6">DE2-A</strain>
    </source>
</reference>
<dbReference type="KEGG" id="ppis:B1L02_12860"/>
<gene>
    <name evidence="4" type="ORF">CWB74_01230</name>
    <name evidence="3" type="ORF">D0511_04870</name>
    <name evidence="2" type="ORF">PPIS_a0104</name>
</gene>
<proteinExistence type="predicted"/>
<dbReference type="OrthoDB" id="6314835at2"/>
<organism evidence="3 6">
    <name type="scientific">Pseudoalteromonas piscicida</name>
    <dbReference type="NCBI Taxonomy" id="43662"/>
    <lineage>
        <taxon>Bacteria</taxon>
        <taxon>Pseudomonadati</taxon>
        <taxon>Pseudomonadota</taxon>
        <taxon>Gammaproteobacteria</taxon>
        <taxon>Alteromonadales</taxon>
        <taxon>Pseudoalteromonadaceae</taxon>
        <taxon>Pseudoalteromonas</taxon>
    </lineage>
</organism>
<evidence type="ECO:0000313" key="3">
    <source>
        <dbReference type="EMBL" id="AXR01477.1"/>
    </source>
</evidence>
<evidence type="ECO:0000313" key="5">
    <source>
        <dbReference type="Proteomes" id="UP000016521"/>
    </source>
</evidence>
<name>A0A0F4PBL5_PSEO7</name>
<evidence type="ECO:0000313" key="6">
    <source>
        <dbReference type="Proteomes" id="UP000258102"/>
    </source>
</evidence>
<protein>
    <submittedName>
        <fullName evidence="3">Uncharacterized protein</fullName>
    </submittedName>
</protein>
<dbReference type="AlphaFoldDB" id="A0A0F4PBL5"/>
<reference evidence="7" key="4">
    <citation type="submission" date="2019-06" db="EMBL/GenBank/DDBJ databases">
        <title>Co-occurence of chitin degradation, pigmentation and bioactivity in marine Pseudoalteromonas.</title>
        <authorList>
            <person name="Sonnenschein E.C."/>
            <person name="Bech P.K."/>
        </authorList>
    </citation>
    <scope>NUCLEOTIDE SEQUENCE [LARGE SCALE GENOMIC DNA]</scope>
    <source>
        <strain evidence="7">S1607</strain>
    </source>
</reference>
<reference evidence="4" key="5">
    <citation type="submission" date="2019-09" db="EMBL/GenBank/DDBJ databases">
        <title>Co-occurence of chitin degradation, pigmentation and bioactivity in marine Pseudoalteromonas.</title>
        <authorList>
            <person name="Sonnenschein E.C."/>
            <person name="Bech P.K."/>
        </authorList>
    </citation>
    <scope>NUCLEOTIDE SEQUENCE</scope>
    <source>
        <strain evidence="4">S1607</strain>
    </source>
</reference>
<dbReference type="Proteomes" id="UP000258102">
    <property type="component" value="Chromosome 1"/>
</dbReference>
<evidence type="ECO:0000313" key="7">
    <source>
        <dbReference type="Proteomes" id="UP000305423"/>
    </source>
</evidence>
<accession>A0A0F4PBL5</accession>
<evidence type="ECO:0000256" key="1">
    <source>
        <dbReference type="SAM" id="Phobius"/>
    </source>
</evidence>
<dbReference type="Proteomes" id="UP000305423">
    <property type="component" value="Unassembled WGS sequence"/>
</dbReference>
<feature type="transmembrane region" description="Helical" evidence="1">
    <location>
        <begin position="50"/>
        <end position="70"/>
    </location>
</feature>
<keyword evidence="1" id="KW-0472">Membrane</keyword>
<evidence type="ECO:0000313" key="4">
    <source>
        <dbReference type="EMBL" id="TMN82331.1"/>
    </source>
</evidence>
<sequence>MNAQRLERILSAFLPSFIAKQLAKSPKLLLFVVLFITLLVIFIIKVASFAIYSLVVGAVLFGCWMAWSGTKRIMSKRKKRVS</sequence>
<dbReference type="EMBL" id="PNEL01000005">
    <property type="protein sequence ID" value="TMN82331.1"/>
    <property type="molecule type" value="Genomic_DNA"/>
</dbReference>
<evidence type="ECO:0000313" key="2">
    <source>
        <dbReference type="EMBL" id="ATD05475.1"/>
    </source>
</evidence>
<keyword evidence="5" id="KW-1185">Reference proteome</keyword>
<dbReference type="RefSeq" id="WP_010370628.1">
    <property type="nucleotide sequence ID" value="NZ_CP011924.1"/>
</dbReference>
<dbReference type="EMBL" id="CP011924">
    <property type="protein sequence ID" value="ATD05475.1"/>
    <property type="molecule type" value="Genomic_DNA"/>
</dbReference>
<dbReference type="Proteomes" id="UP000016521">
    <property type="component" value="Chromosome I"/>
</dbReference>
<keyword evidence="1" id="KW-1133">Transmembrane helix</keyword>